<dbReference type="AlphaFoldDB" id="A0A099JH63"/>
<accession>A0A099JH63</accession>
<evidence type="ECO:0000256" key="6">
    <source>
        <dbReference type="ARBA" id="ARBA00022989"/>
    </source>
</evidence>
<dbReference type="GO" id="GO:0000287">
    <property type="term" value="F:magnesium ion binding"/>
    <property type="evidence" value="ECO:0007669"/>
    <property type="project" value="TreeGrafter"/>
</dbReference>
<dbReference type="GO" id="GO:0005886">
    <property type="term" value="C:plasma membrane"/>
    <property type="evidence" value="ECO:0007669"/>
    <property type="project" value="UniProtKB-SubCell"/>
</dbReference>
<dbReference type="GO" id="GO:0015087">
    <property type="term" value="F:cobalt ion transmembrane transporter activity"/>
    <property type="evidence" value="ECO:0007669"/>
    <property type="project" value="TreeGrafter"/>
</dbReference>
<dbReference type="GO" id="GO:0050897">
    <property type="term" value="F:cobalt ion binding"/>
    <property type="evidence" value="ECO:0007669"/>
    <property type="project" value="TreeGrafter"/>
</dbReference>
<dbReference type="GO" id="GO:0015095">
    <property type="term" value="F:magnesium ion transmembrane transporter activity"/>
    <property type="evidence" value="ECO:0007669"/>
    <property type="project" value="TreeGrafter"/>
</dbReference>
<proteinExistence type="inferred from homology"/>
<dbReference type="PANTHER" id="PTHR46494">
    <property type="entry name" value="CORA FAMILY METAL ION TRANSPORTER (EUROFUNG)"/>
    <property type="match status" value="1"/>
</dbReference>
<comment type="similarity">
    <text evidence="2">Belongs to the CorA metal ion transporter (MIT) (TC 1.A.35) family.</text>
</comment>
<gene>
    <name evidence="10" type="ORF">BJ997_001277</name>
    <name evidence="9" type="ORF">GY21_07520</name>
</gene>
<feature type="transmembrane region" description="Helical" evidence="8">
    <location>
        <begin position="269"/>
        <end position="288"/>
    </location>
</feature>
<keyword evidence="5 8" id="KW-0812">Transmembrane</keyword>
<keyword evidence="7 8" id="KW-0472">Membrane</keyword>
<dbReference type="Gene3D" id="1.20.58.340">
    <property type="entry name" value="Magnesium transport protein CorA, transmembrane region"/>
    <property type="match status" value="2"/>
</dbReference>
<comment type="subcellular location">
    <subcellularLocation>
        <location evidence="1">Cell membrane</location>
        <topology evidence="1">Multi-pass membrane protein</topology>
    </subcellularLocation>
</comment>
<dbReference type="eggNOG" id="COG0598">
    <property type="taxonomic scope" value="Bacteria"/>
</dbReference>
<evidence type="ECO:0000313" key="10">
    <source>
        <dbReference type="EMBL" id="MBB5640729.1"/>
    </source>
</evidence>
<dbReference type="Gene3D" id="3.30.460.20">
    <property type="entry name" value="CorA soluble domain-like"/>
    <property type="match status" value="1"/>
</dbReference>
<reference evidence="10 12" key="2">
    <citation type="submission" date="2020-08" db="EMBL/GenBank/DDBJ databases">
        <title>Sequencing the genomes of 1000 actinobacteria strains.</title>
        <authorList>
            <person name="Klenk H.-P."/>
        </authorList>
    </citation>
    <scope>NUCLEOTIDE SEQUENCE [LARGE SCALE GENOMIC DNA]</scope>
    <source>
        <strain evidence="10 12">DSM 21065</strain>
    </source>
</reference>
<protein>
    <submittedName>
        <fullName evidence="9">Magnesium transporter</fullName>
    </submittedName>
</protein>
<name>A0A099JH63_9MICO</name>
<dbReference type="Pfam" id="PF01544">
    <property type="entry name" value="CorA"/>
    <property type="match status" value="1"/>
</dbReference>
<dbReference type="SUPFAM" id="SSF143865">
    <property type="entry name" value="CorA soluble domain-like"/>
    <property type="match status" value="1"/>
</dbReference>
<evidence type="ECO:0000256" key="8">
    <source>
        <dbReference type="SAM" id="Phobius"/>
    </source>
</evidence>
<dbReference type="Proteomes" id="UP000561726">
    <property type="component" value="Unassembled WGS sequence"/>
</dbReference>
<evidence type="ECO:0000256" key="4">
    <source>
        <dbReference type="ARBA" id="ARBA00022475"/>
    </source>
</evidence>
<evidence type="ECO:0000313" key="9">
    <source>
        <dbReference type="EMBL" id="KGJ77541.1"/>
    </source>
</evidence>
<evidence type="ECO:0000256" key="5">
    <source>
        <dbReference type="ARBA" id="ARBA00022692"/>
    </source>
</evidence>
<evidence type="ECO:0000256" key="2">
    <source>
        <dbReference type="ARBA" id="ARBA00009765"/>
    </source>
</evidence>
<keyword evidence="4" id="KW-1003">Cell membrane</keyword>
<dbReference type="EMBL" id="JPXF01000024">
    <property type="protein sequence ID" value="KGJ77541.1"/>
    <property type="molecule type" value="Genomic_DNA"/>
</dbReference>
<dbReference type="Proteomes" id="UP000029864">
    <property type="component" value="Unassembled WGS sequence"/>
</dbReference>
<feature type="transmembrane region" description="Helical" evidence="8">
    <location>
        <begin position="300"/>
        <end position="319"/>
    </location>
</feature>
<evidence type="ECO:0000256" key="1">
    <source>
        <dbReference type="ARBA" id="ARBA00004651"/>
    </source>
</evidence>
<evidence type="ECO:0000313" key="12">
    <source>
        <dbReference type="Proteomes" id="UP000561726"/>
    </source>
</evidence>
<dbReference type="SUPFAM" id="SSF144083">
    <property type="entry name" value="Magnesium transport protein CorA, transmembrane region"/>
    <property type="match status" value="1"/>
</dbReference>
<sequence length="325" mass="36300">MLTFQTRCYRDGILIDEGFAVANVSEHLEAAGAVVWVDLCQPDLADLARLAEELGLHELAVEDAITLRQRPKLDRYADHLFLSAYAVGFDPETALVTTSEIAAFVTDRAFVTVHQDEDFDLASVIARWDSSPDLAGNGVAFLLHGLLDVLVDGYFEAVEALDQEIEELENLLFLPKSDQAQVQRRSFALRKSLVVLRRVILPMREVVNTLLRRDLHLKMDEMGPYFQDVYDHVLRVMEWTDSLRDLATSILEANLAIQGNRLNVITKKVTGYAAIIAVPTAITGFYGQNVPYPGFGHLDGFYASSAVIVGLSALLFVLFKRNDWI</sequence>
<dbReference type="InterPro" id="IPR045863">
    <property type="entry name" value="CorA_TM1_TM2"/>
</dbReference>
<dbReference type="InterPro" id="IPR045861">
    <property type="entry name" value="CorA_cytoplasmic_dom"/>
</dbReference>
<dbReference type="OrthoDB" id="9803416at2"/>
<dbReference type="InterPro" id="IPR002523">
    <property type="entry name" value="MgTranspt_CorA/ZnTranspt_ZntB"/>
</dbReference>
<reference evidence="9 11" key="1">
    <citation type="submission" date="2014-08" db="EMBL/GenBank/DDBJ databases">
        <authorList>
            <person name="Sisinthy S."/>
        </authorList>
    </citation>
    <scope>NUCLEOTIDE SEQUENCE [LARGE SCALE GENOMIC DNA]</scope>
    <source>
        <strain evidence="9 11">RuG17</strain>
    </source>
</reference>
<organism evidence="9 11">
    <name type="scientific">Cryobacterium roopkundense</name>
    <dbReference type="NCBI Taxonomy" id="1001240"/>
    <lineage>
        <taxon>Bacteria</taxon>
        <taxon>Bacillati</taxon>
        <taxon>Actinomycetota</taxon>
        <taxon>Actinomycetes</taxon>
        <taxon>Micrococcales</taxon>
        <taxon>Microbacteriaceae</taxon>
        <taxon>Cryobacterium</taxon>
    </lineage>
</organism>
<dbReference type="CDD" id="cd12822">
    <property type="entry name" value="TmCorA-like"/>
    <property type="match status" value="1"/>
</dbReference>
<evidence type="ECO:0000256" key="3">
    <source>
        <dbReference type="ARBA" id="ARBA00022448"/>
    </source>
</evidence>
<evidence type="ECO:0000256" key="7">
    <source>
        <dbReference type="ARBA" id="ARBA00023136"/>
    </source>
</evidence>
<dbReference type="EMBL" id="JACHBQ010000001">
    <property type="protein sequence ID" value="MBB5640729.1"/>
    <property type="molecule type" value="Genomic_DNA"/>
</dbReference>
<comment type="caution">
    <text evidence="9">The sequence shown here is derived from an EMBL/GenBank/DDBJ whole genome shotgun (WGS) entry which is preliminary data.</text>
</comment>
<evidence type="ECO:0000313" key="11">
    <source>
        <dbReference type="Proteomes" id="UP000029864"/>
    </source>
</evidence>
<keyword evidence="11" id="KW-1185">Reference proteome</keyword>
<keyword evidence="3" id="KW-0813">Transport</keyword>
<dbReference type="PANTHER" id="PTHR46494:SF1">
    <property type="entry name" value="CORA FAMILY METAL ION TRANSPORTER (EUROFUNG)"/>
    <property type="match status" value="1"/>
</dbReference>
<keyword evidence="6 8" id="KW-1133">Transmembrane helix</keyword>